<dbReference type="EMBL" id="CP034073">
    <property type="protein sequence ID" value="AZG35922.1"/>
    <property type="molecule type" value="Genomic_DNA"/>
</dbReference>
<dbReference type="PANTHER" id="PTHR33507:SF4">
    <property type="entry name" value="NODULATION COMPETITIVENESS PROTEIN NFED"/>
    <property type="match status" value="1"/>
</dbReference>
<dbReference type="CDD" id="cd07020">
    <property type="entry name" value="Clp_protease_NfeD_1"/>
    <property type="match status" value="1"/>
</dbReference>
<evidence type="ECO:0000313" key="11">
    <source>
        <dbReference type="EMBL" id="RPA23548.1"/>
    </source>
</evidence>
<reference evidence="13" key="2">
    <citation type="submission" date="2018-11" db="EMBL/GenBank/DDBJ databases">
        <title>Shewanella sp. R106.</title>
        <authorList>
            <person name="Hwang Y.J."/>
            <person name="Hwang C.Y."/>
        </authorList>
    </citation>
    <scope>NUCLEOTIDE SEQUENCE [LARGE SCALE GENOMIC DNA]</scope>
    <source>
        <strain evidence="13">R106</strain>
    </source>
</reference>
<feature type="transmembrane region" description="Helical" evidence="5">
    <location>
        <begin position="288"/>
        <end position="306"/>
    </location>
</feature>
<dbReference type="InterPro" id="IPR002810">
    <property type="entry name" value="NfeD-like_C"/>
</dbReference>
<evidence type="ECO:0000259" key="9">
    <source>
        <dbReference type="Pfam" id="PF25145"/>
    </source>
</evidence>
<dbReference type="EMBL" id="RKKB01000016">
    <property type="protein sequence ID" value="RPA23548.1"/>
    <property type="molecule type" value="Genomic_DNA"/>
</dbReference>
<reference evidence="11" key="3">
    <citation type="submission" date="2018-11" db="EMBL/GenBank/DDBJ databases">
        <authorList>
            <person name="Hwang Y.J."/>
            <person name="Hwang C.Y."/>
        </authorList>
    </citation>
    <scope>NUCLEOTIDE SEQUENCE</scope>
    <source>
        <strain evidence="11">R106</strain>
    </source>
</reference>
<proteinExistence type="predicted"/>
<keyword evidence="2 5" id="KW-0812">Transmembrane</keyword>
<feature type="signal peptide" evidence="6">
    <location>
        <begin position="1"/>
        <end position="23"/>
    </location>
</feature>
<evidence type="ECO:0000256" key="2">
    <source>
        <dbReference type="ARBA" id="ARBA00022692"/>
    </source>
</evidence>
<dbReference type="Proteomes" id="UP000278855">
    <property type="component" value="Unassembled WGS sequence"/>
</dbReference>
<feature type="domain" description="NfeD-like C-terminal" evidence="7">
    <location>
        <begin position="399"/>
        <end position="452"/>
    </location>
</feature>
<feature type="domain" description="NfeD integral membrane" evidence="8">
    <location>
        <begin position="267"/>
        <end position="383"/>
    </location>
</feature>
<comment type="subcellular location">
    <subcellularLocation>
        <location evidence="1">Membrane</location>
        <topology evidence="1">Multi-pass membrane protein</topology>
    </subcellularLocation>
</comment>
<dbReference type="Pfam" id="PF24961">
    <property type="entry name" value="NfeD_membrane"/>
    <property type="match status" value="1"/>
</dbReference>
<dbReference type="InterPro" id="IPR029045">
    <property type="entry name" value="ClpP/crotonase-like_dom_sf"/>
</dbReference>
<dbReference type="Gene3D" id="2.40.50.140">
    <property type="entry name" value="Nucleic acid-binding proteins"/>
    <property type="match status" value="1"/>
</dbReference>
<evidence type="ECO:0000256" key="3">
    <source>
        <dbReference type="ARBA" id="ARBA00022989"/>
    </source>
</evidence>
<sequence>MISLYVRLIICCGLFTISTFCHGQNETDSSPDASNQNVPILRFEGAMGPAVSEYLVKEITAANQLPERQRPPLIMIILDTPGGLVSSLRDINQAILASTIPIACLVAPTGARAMSAGTYLLYACHIAAMAPATTLGAATPVQMGMPQAPAKPDDNSEVQPNDGSAMERKILNDAIAYIRSLAQLRGRNQAWAELAVKDAATLTSEEALDSQVIDLIAKDAPSLLAKLNGWPLKQEGQTLTLNLDQATLVEHQRDWRNKFIATITNPNIAYILMLIGIYGLILEFFNPGIGIAGVAGGIALLVALYAFQLLPINYAGLGLMILGIVLLIAESMVPSFGVFGLGGALAFALGSIFLLDTESEFTISLPLIAAVTVTITLFSLWVLSTLWKSRHQKPVSGDDAMLGAQAHVIAGFERTGFVLLEGETWAAICDTPTKDSQKVQVIARDDLTLIIKALSDTEPSIEPKTEENTDGKSSL</sequence>
<dbReference type="GO" id="GO:0016020">
    <property type="term" value="C:membrane"/>
    <property type="evidence" value="ECO:0007669"/>
    <property type="project" value="UniProtKB-SubCell"/>
</dbReference>
<dbReference type="InterPro" id="IPR056738">
    <property type="entry name" value="NfeD1b_N"/>
</dbReference>
<feature type="transmembrane region" description="Helical" evidence="5">
    <location>
        <begin position="259"/>
        <end position="281"/>
    </location>
</feature>
<reference evidence="10 12" key="1">
    <citation type="submission" date="2018-11" db="EMBL/GenBank/DDBJ databases">
        <title>Shewanella sp. M2.</title>
        <authorList>
            <person name="Hwang Y.J."/>
            <person name="Hwang C.Y."/>
        </authorList>
    </citation>
    <scope>NUCLEOTIDE SEQUENCE [LARGE SCALE GENOMIC DNA]</scope>
    <source>
        <strain evidence="10 12">M2</strain>
    </source>
</reference>
<dbReference type="Gene3D" id="3.90.226.10">
    <property type="entry name" value="2-enoyl-CoA Hydratase, Chain A, domain 1"/>
    <property type="match status" value="1"/>
</dbReference>
<accession>A0A3N4DI33</accession>
<name>A0A3N4DI33_9GAMM</name>
<dbReference type="AlphaFoldDB" id="A0A3N4DI33"/>
<feature type="transmembrane region" description="Helical" evidence="5">
    <location>
        <begin position="312"/>
        <end position="329"/>
    </location>
</feature>
<evidence type="ECO:0000256" key="6">
    <source>
        <dbReference type="SAM" id="SignalP"/>
    </source>
</evidence>
<protein>
    <submittedName>
        <fullName evidence="11">Nodulation protein NfeD</fullName>
    </submittedName>
</protein>
<dbReference type="PANTHER" id="PTHR33507">
    <property type="entry name" value="INNER MEMBRANE PROTEIN YBBJ"/>
    <property type="match status" value="1"/>
</dbReference>
<dbReference type="InterPro" id="IPR056739">
    <property type="entry name" value="NfeD_membrane"/>
</dbReference>
<evidence type="ECO:0000256" key="5">
    <source>
        <dbReference type="SAM" id="Phobius"/>
    </source>
</evidence>
<evidence type="ECO:0000259" key="8">
    <source>
        <dbReference type="Pfam" id="PF24961"/>
    </source>
</evidence>
<dbReference type="InterPro" id="IPR012340">
    <property type="entry name" value="NA-bd_OB-fold"/>
</dbReference>
<organism evidence="11 13">
    <name type="scientific">Shewanella psychromarinicola</name>
    <dbReference type="NCBI Taxonomy" id="2487742"/>
    <lineage>
        <taxon>Bacteria</taxon>
        <taxon>Pseudomonadati</taxon>
        <taxon>Pseudomonadota</taxon>
        <taxon>Gammaproteobacteria</taxon>
        <taxon>Alteromonadales</taxon>
        <taxon>Shewanellaceae</taxon>
        <taxon>Shewanella</taxon>
    </lineage>
</organism>
<evidence type="ECO:0000256" key="4">
    <source>
        <dbReference type="ARBA" id="ARBA00023136"/>
    </source>
</evidence>
<evidence type="ECO:0000313" key="13">
    <source>
        <dbReference type="Proteomes" id="UP000278855"/>
    </source>
</evidence>
<dbReference type="Proteomes" id="UP000273778">
    <property type="component" value="Chromosome"/>
</dbReference>
<evidence type="ECO:0000313" key="12">
    <source>
        <dbReference type="Proteomes" id="UP000273778"/>
    </source>
</evidence>
<dbReference type="InterPro" id="IPR052165">
    <property type="entry name" value="Membrane_assoc_protease"/>
</dbReference>
<dbReference type="KEGG" id="spsr:EGC80_14230"/>
<dbReference type="SUPFAM" id="SSF141322">
    <property type="entry name" value="NfeD domain-like"/>
    <property type="match status" value="1"/>
</dbReference>
<dbReference type="Pfam" id="PF01957">
    <property type="entry name" value="NfeD"/>
    <property type="match status" value="1"/>
</dbReference>
<dbReference type="RefSeq" id="WP_124013869.1">
    <property type="nucleotide sequence ID" value="NZ_CP034073.1"/>
</dbReference>
<feature type="transmembrane region" description="Helical" evidence="5">
    <location>
        <begin position="361"/>
        <end position="383"/>
    </location>
</feature>
<evidence type="ECO:0000313" key="10">
    <source>
        <dbReference type="EMBL" id="AZG35922.1"/>
    </source>
</evidence>
<feature type="domain" description="NfeD1b N-terminal" evidence="9">
    <location>
        <begin position="51"/>
        <end position="227"/>
    </location>
</feature>
<evidence type="ECO:0000256" key="1">
    <source>
        <dbReference type="ARBA" id="ARBA00004141"/>
    </source>
</evidence>
<dbReference type="Pfam" id="PF25145">
    <property type="entry name" value="NfeD1b_N"/>
    <property type="match status" value="1"/>
</dbReference>
<dbReference type="SUPFAM" id="SSF52096">
    <property type="entry name" value="ClpP/crotonase"/>
    <property type="match status" value="1"/>
</dbReference>
<gene>
    <name evidence="11" type="ORF">EGC77_18530</name>
    <name evidence="10" type="ORF">EGC80_14230</name>
</gene>
<keyword evidence="3 5" id="KW-1133">Transmembrane helix</keyword>
<feature type="chain" id="PRO_5018198413" evidence="6">
    <location>
        <begin position="24"/>
        <end position="475"/>
    </location>
</feature>
<keyword evidence="4 5" id="KW-0472">Membrane</keyword>
<dbReference type="OrthoDB" id="5289056at2"/>
<feature type="transmembrane region" description="Helical" evidence="5">
    <location>
        <begin position="336"/>
        <end position="355"/>
    </location>
</feature>
<evidence type="ECO:0000259" key="7">
    <source>
        <dbReference type="Pfam" id="PF01957"/>
    </source>
</evidence>
<keyword evidence="12" id="KW-1185">Reference proteome</keyword>
<keyword evidence="6" id="KW-0732">Signal</keyword>